<dbReference type="InterPro" id="IPR057227">
    <property type="entry name" value="DUF7905"/>
</dbReference>
<reference evidence="3" key="1">
    <citation type="journal article" date="2023" name="Mol. Phylogenet. Evol.">
        <title>Genome-scale phylogeny and comparative genomics of the fungal order Sordariales.</title>
        <authorList>
            <person name="Hensen N."/>
            <person name="Bonometti L."/>
            <person name="Westerberg I."/>
            <person name="Brannstrom I.O."/>
            <person name="Guillou S."/>
            <person name="Cros-Aarteil S."/>
            <person name="Calhoun S."/>
            <person name="Haridas S."/>
            <person name="Kuo A."/>
            <person name="Mondo S."/>
            <person name="Pangilinan J."/>
            <person name="Riley R."/>
            <person name="LaButti K."/>
            <person name="Andreopoulos B."/>
            <person name="Lipzen A."/>
            <person name="Chen C."/>
            <person name="Yan M."/>
            <person name="Daum C."/>
            <person name="Ng V."/>
            <person name="Clum A."/>
            <person name="Steindorff A."/>
            <person name="Ohm R.A."/>
            <person name="Martin F."/>
            <person name="Silar P."/>
            <person name="Natvig D.O."/>
            <person name="Lalanne C."/>
            <person name="Gautier V."/>
            <person name="Ament-Velasquez S.L."/>
            <person name="Kruys A."/>
            <person name="Hutchinson M.I."/>
            <person name="Powell A.J."/>
            <person name="Barry K."/>
            <person name="Miller A.N."/>
            <person name="Grigoriev I.V."/>
            <person name="Debuchy R."/>
            <person name="Gladieux P."/>
            <person name="Hiltunen Thoren M."/>
            <person name="Johannesson H."/>
        </authorList>
    </citation>
    <scope>NUCLEOTIDE SEQUENCE [LARGE SCALE GENOMIC DNA]</scope>
    <source>
        <strain evidence="3">CBS 284.82</strain>
    </source>
</reference>
<evidence type="ECO:0000313" key="3">
    <source>
        <dbReference type="Proteomes" id="UP001303115"/>
    </source>
</evidence>
<sequence length="496" mass="55273">MMRKVFTSGADQVCKRPPPKLNVTVHVSWPAPMRGYKDLDPSDVDVSALLSRVAREHEAEIKAEEADSAVTVTVRATNRAKAQEIITILRGQLLYRPGEENVWRARPLAHPPSDGRDSLTVVLRSKEGTTGRRATAAATESGEPVGDVATKADYKKELAKTLDQTAGILRHNPNGMRMKVQFGTLIVHEWKKDKAEYTFAELESLLSRAGTRGTAQMLSTVSEAAAKALVDRLSLSNEELPDSVMSYLKAGDPIRVYSLILESKNLHLESTFEPVKGQQVRDKNAMRGPQYTLGPLTIHQLEKQHRAAEVITACPESVHDWGLEIRKSAVEQDTRPSPPFRVEELQQNVRFTGELLAQGFPNLVLRDHFLQRNHIQAVHGKTVFRYTLGNRYSLDINLFHQWQPRQAGQKTATMITTAAVLLYSNDWDDDMRAGVSVPRPWDDSFAKQFLQQGPTDEAPGGVAEEPLDHLLAWVEWIQKALDSALEKDGKATRDGA</sequence>
<feature type="domain" description="DUF7905" evidence="1">
    <location>
        <begin position="155"/>
        <end position="413"/>
    </location>
</feature>
<gene>
    <name evidence="2" type="ORF">C8A01DRAFT_48530</name>
</gene>
<dbReference type="Pfam" id="PF25482">
    <property type="entry name" value="DUF7905"/>
    <property type="match status" value="1"/>
</dbReference>
<comment type="caution">
    <text evidence="2">The sequence shown here is derived from an EMBL/GenBank/DDBJ whole genome shotgun (WGS) entry which is preliminary data.</text>
</comment>
<dbReference type="AlphaFoldDB" id="A0AAN6PD86"/>
<dbReference type="EMBL" id="MU854450">
    <property type="protein sequence ID" value="KAK4035272.1"/>
    <property type="molecule type" value="Genomic_DNA"/>
</dbReference>
<protein>
    <recommendedName>
        <fullName evidence="1">DUF7905 domain-containing protein</fullName>
    </recommendedName>
</protein>
<organism evidence="2 3">
    <name type="scientific">Parachaetomium inaequale</name>
    <dbReference type="NCBI Taxonomy" id="2588326"/>
    <lineage>
        <taxon>Eukaryota</taxon>
        <taxon>Fungi</taxon>
        <taxon>Dikarya</taxon>
        <taxon>Ascomycota</taxon>
        <taxon>Pezizomycotina</taxon>
        <taxon>Sordariomycetes</taxon>
        <taxon>Sordariomycetidae</taxon>
        <taxon>Sordariales</taxon>
        <taxon>Chaetomiaceae</taxon>
        <taxon>Parachaetomium</taxon>
    </lineage>
</organism>
<keyword evidence="3" id="KW-1185">Reference proteome</keyword>
<accession>A0AAN6PD86</accession>
<evidence type="ECO:0000313" key="2">
    <source>
        <dbReference type="EMBL" id="KAK4035272.1"/>
    </source>
</evidence>
<name>A0AAN6PD86_9PEZI</name>
<evidence type="ECO:0000259" key="1">
    <source>
        <dbReference type="Pfam" id="PF25482"/>
    </source>
</evidence>
<dbReference type="Proteomes" id="UP001303115">
    <property type="component" value="Unassembled WGS sequence"/>
</dbReference>
<proteinExistence type="predicted"/>